<accession>M2UIA4</accession>
<protein>
    <recommendedName>
        <fullName evidence="7">Major facilitator superfamily (MFS) profile domain-containing protein</fullName>
    </recommendedName>
</protein>
<dbReference type="EMBL" id="KB445582">
    <property type="protein sequence ID" value="EMD87682.1"/>
    <property type="molecule type" value="Genomic_DNA"/>
</dbReference>
<dbReference type="PROSITE" id="PS50850">
    <property type="entry name" value="MFS"/>
    <property type="match status" value="1"/>
</dbReference>
<keyword evidence="4 6" id="KW-0472">Membrane</keyword>
<evidence type="ECO:0000313" key="8">
    <source>
        <dbReference type="EMBL" id="EMD87682.1"/>
    </source>
</evidence>
<evidence type="ECO:0000259" key="7">
    <source>
        <dbReference type="PROSITE" id="PS50850"/>
    </source>
</evidence>
<reference evidence="9" key="2">
    <citation type="journal article" date="2013" name="PLoS Genet.">
        <title>Comparative genome structure, secondary metabolite, and effector coding capacity across Cochliobolus pathogens.</title>
        <authorList>
            <person name="Condon B.J."/>
            <person name="Leng Y."/>
            <person name="Wu D."/>
            <person name="Bushley K.E."/>
            <person name="Ohm R.A."/>
            <person name="Otillar R."/>
            <person name="Martin J."/>
            <person name="Schackwitz W."/>
            <person name="Grimwood J."/>
            <person name="MohdZainudin N."/>
            <person name="Xue C."/>
            <person name="Wang R."/>
            <person name="Manning V.A."/>
            <person name="Dhillon B."/>
            <person name="Tu Z.J."/>
            <person name="Steffenson B.J."/>
            <person name="Salamov A."/>
            <person name="Sun H."/>
            <person name="Lowry S."/>
            <person name="LaButti K."/>
            <person name="Han J."/>
            <person name="Copeland A."/>
            <person name="Lindquist E."/>
            <person name="Barry K."/>
            <person name="Schmutz J."/>
            <person name="Baker S.E."/>
            <person name="Ciuffetti L.M."/>
            <person name="Grigoriev I.V."/>
            <person name="Zhong S."/>
            <person name="Turgeon B.G."/>
        </authorList>
    </citation>
    <scope>NUCLEOTIDE SEQUENCE [LARGE SCALE GENOMIC DNA]</scope>
    <source>
        <strain evidence="9">C5 / ATCC 48332 / race O</strain>
    </source>
</reference>
<dbReference type="InterPro" id="IPR011701">
    <property type="entry name" value="MFS"/>
</dbReference>
<feature type="transmembrane region" description="Helical" evidence="6">
    <location>
        <begin position="245"/>
        <end position="263"/>
    </location>
</feature>
<sequence length="524" mass="57784">MAPSSTSSSVPAGPQHANPGTEPEKQTQYASIVPEQPPQQDQLQLQRTVSSNHHDMVNVQYVATGDNDVIYNKFSNSRKLIIVAVVSFCSFLAPISSTTVLSAVPEVAATFNTDGSIINVSNALYMLFMGLSPCFYGPYGNIYGRKWVSVTSAALFTAFSIGTALAPNLAAFFVFRILTAFQGTAFLVIGSAVIGDIYKPYMTWALCQTERATALGWFLSGTLIGPALGPFLGGIIVTFRTWRDIFWLQTALAGAATMFCFFLQPETIHKRRADELQGLRRKERAVKMWQWLNPFRIIMLYRYPNILLTGLASSALVWNMYSLLTPIRYVLNPRFNLETPLQSGLFYIAPGCGYLIGTFVGGRYADRVVKKYIRKRGQRVSEDRLRSCVLFLGVMMPACMLIYGWSVEKRVGGVALPVIMMFLQGVGQLFCFPSLNTYCLDVMQSRSAEVVAGNYFMRYMFAAAGSAACLPAVRAIGVGWFSTISAAFLVAGAVGTYVTALYGKSWRMAIEEKKAARKEGENKV</sequence>
<feature type="transmembrane region" description="Helical" evidence="6">
    <location>
        <begin position="456"/>
        <end position="473"/>
    </location>
</feature>
<feature type="transmembrane region" description="Helical" evidence="6">
    <location>
        <begin position="147"/>
        <end position="166"/>
    </location>
</feature>
<feature type="transmembrane region" description="Helical" evidence="6">
    <location>
        <begin position="80"/>
        <end position="104"/>
    </location>
</feature>
<evidence type="ECO:0000256" key="4">
    <source>
        <dbReference type="ARBA" id="ARBA00023136"/>
    </source>
</evidence>
<dbReference type="GO" id="GO:0005886">
    <property type="term" value="C:plasma membrane"/>
    <property type="evidence" value="ECO:0007669"/>
    <property type="project" value="TreeGrafter"/>
</dbReference>
<evidence type="ECO:0000256" key="1">
    <source>
        <dbReference type="ARBA" id="ARBA00004141"/>
    </source>
</evidence>
<dbReference type="Gene3D" id="1.20.1250.20">
    <property type="entry name" value="MFS general substrate transporter like domains"/>
    <property type="match status" value="1"/>
</dbReference>
<keyword evidence="3 6" id="KW-1133">Transmembrane helix</keyword>
<proteinExistence type="predicted"/>
<feature type="domain" description="Major facilitator superfamily (MFS) profile" evidence="7">
    <location>
        <begin position="82"/>
        <end position="524"/>
    </location>
</feature>
<feature type="transmembrane region" description="Helical" evidence="6">
    <location>
        <begin position="479"/>
        <end position="503"/>
    </location>
</feature>
<reference evidence="8 9" key="1">
    <citation type="journal article" date="2012" name="PLoS Pathog.">
        <title>Diverse lifestyles and strategies of plant pathogenesis encoded in the genomes of eighteen Dothideomycetes fungi.</title>
        <authorList>
            <person name="Ohm R.A."/>
            <person name="Feau N."/>
            <person name="Henrissat B."/>
            <person name="Schoch C.L."/>
            <person name="Horwitz B.A."/>
            <person name="Barry K.W."/>
            <person name="Condon B.J."/>
            <person name="Copeland A.C."/>
            <person name="Dhillon B."/>
            <person name="Glaser F."/>
            <person name="Hesse C.N."/>
            <person name="Kosti I."/>
            <person name="LaButti K."/>
            <person name="Lindquist E.A."/>
            <person name="Lucas S."/>
            <person name="Salamov A.A."/>
            <person name="Bradshaw R.E."/>
            <person name="Ciuffetti L."/>
            <person name="Hamelin R.C."/>
            <person name="Kema G.H.J."/>
            <person name="Lawrence C."/>
            <person name="Scott J.A."/>
            <person name="Spatafora J.W."/>
            <person name="Turgeon B.G."/>
            <person name="de Wit P.J.G.M."/>
            <person name="Zhong S."/>
            <person name="Goodwin S.B."/>
            <person name="Grigoriev I.V."/>
        </authorList>
    </citation>
    <scope>NUCLEOTIDE SEQUENCE [LARGE SCALE GENOMIC DNA]</scope>
    <source>
        <strain evidence="9">C5 / ATCC 48332 / race O</strain>
    </source>
</reference>
<organism evidence="8 9">
    <name type="scientific">Cochliobolus heterostrophus (strain C5 / ATCC 48332 / race O)</name>
    <name type="common">Southern corn leaf blight fungus</name>
    <name type="synonym">Bipolaris maydis</name>
    <dbReference type="NCBI Taxonomy" id="701091"/>
    <lineage>
        <taxon>Eukaryota</taxon>
        <taxon>Fungi</taxon>
        <taxon>Dikarya</taxon>
        <taxon>Ascomycota</taxon>
        <taxon>Pezizomycotina</taxon>
        <taxon>Dothideomycetes</taxon>
        <taxon>Pleosporomycetidae</taxon>
        <taxon>Pleosporales</taxon>
        <taxon>Pleosporineae</taxon>
        <taxon>Pleosporaceae</taxon>
        <taxon>Bipolaris</taxon>
    </lineage>
</organism>
<feature type="compositionally biased region" description="Polar residues" evidence="5">
    <location>
        <begin position="1"/>
        <end position="10"/>
    </location>
</feature>
<dbReference type="HOGENOM" id="CLU_008455_8_0_1"/>
<feature type="transmembrane region" description="Helical" evidence="6">
    <location>
        <begin position="385"/>
        <end position="405"/>
    </location>
</feature>
<name>M2UIA4_COCH5</name>
<dbReference type="PANTHER" id="PTHR23502">
    <property type="entry name" value="MAJOR FACILITATOR SUPERFAMILY"/>
    <property type="match status" value="1"/>
</dbReference>
<feature type="transmembrane region" description="Helical" evidence="6">
    <location>
        <begin position="215"/>
        <end position="239"/>
    </location>
</feature>
<dbReference type="OrthoDB" id="3066029at2759"/>
<dbReference type="AlphaFoldDB" id="M2UIA4"/>
<evidence type="ECO:0000313" key="9">
    <source>
        <dbReference type="Proteomes" id="UP000016936"/>
    </source>
</evidence>
<feature type="transmembrane region" description="Helical" evidence="6">
    <location>
        <begin position="411"/>
        <end position="435"/>
    </location>
</feature>
<dbReference type="GO" id="GO:0022857">
    <property type="term" value="F:transmembrane transporter activity"/>
    <property type="evidence" value="ECO:0007669"/>
    <property type="project" value="InterPro"/>
</dbReference>
<dbReference type="InterPro" id="IPR020846">
    <property type="entry name" value="MFS_dom"/>
</dbReference>
<comment type="subcellular location">
    <subcellularLocation>
        <location evidence="1">Membrane</location>
        <topology evidence="1">Multi-pass membrane protein</topology>
    </subcellularLocation>
</comment>
<feature type="transmembrane region" description="Helical" evidence="6">
    <location>
        <begin position="344"/>
        <end position="365"/>
    </location>
</feature>
<dbReference type="SUPFAM" id="SSF103473">
    <property type="entry name" value="MFS general substrate transporter"/>
    <property type="match status" value="1"/>
</dbReference>
<feature type="transmembrane region" description="Helical" evidence="6">
    <location>
        <begin position="172"/>
        <end position="194"/>
    </location>
</feature>
<evidence type="ECO:0000256" key="2">
    <source>
        <dbReference type="ARBA" id="ARBA00022692"/>
    </source>
</evidence>
<dbReference type="FunFam" id="1.20.1250.20:FF:000354">
    <property type="entry name" value="MFS general substrate transporter"/>
    <property type="match status" value="1"/>
</dbReference>
<feature type="transmembrane region" description="Helical" evidence="6">
    <location>
        <begin position="116"/>
        <end position="135"/>
    </location>
</feature>
<keyword evidence="2 6" id="KW-0812">Transmembrane</keyword>
<evidence type="ECO:0000256" key="3">
    <source>
        <dbReference type="ARBA" id="ARBA00022989"/>
    </source>
</evidence>
<evidence type="ECO:0000256" key="6">
    <source>
        <dbReference type="SAM" id="Phobius"/>
    </source>
</evidence>
<feature type="region of interest" description="Disordered" evidence="5">
    <location>
        <begin position="1"/>
        <end position="30"/>
    </location>
</feature>
<dbReference type="InterPro" id="IPR036259">
    <property type="entry name" value="MFS_trans_sf"/>
</dbReference>
<dbReference type="OMA" id="GNYFMRY"/>
<feature type="transmembrane region" description="Helical" evidence="6">
    <location>
        <begin position="306"/>
        <end position="324"/>
    </location>
</feature>
<keyword evidence="9" id="KW-1185">Reference proteome</keyword>
<gene>
    <name evidence="8" type="ORF">COCHEDRAFT_1206834</name>
</gene>
<dbReference type="Proteomes" id="UP000016936">
    <property type="component" value="Unassembled WGS sequence"/>
</dbReference>
<dbReference type="PANTHER" id="PTHR23502:SF64">
    <property type="entry name" value="TRANSPORTER, PUTATIVE (AFU_ORTHOLOGUE AFUA_3G11760)-RELATED"/>
    <property type="match status" value="1"/>
</dbReference>
<evidence type="ECO:0000256" key="5">
    <source>
        <dbReference type="SAM" id="MobiDB-lite"/>
    </source>
</evidence>
<dbReference type="eggNOG" id="KOG0255">
    <property type="taxonomic scope" value="Eukaryota"/>
</dbReference>
<dbReference type="Pfam" id="PF07690">
    <property type="entry name" value="MFS_1"/>
    <property type="match status" value="1"/>
</dbReference>